<reference evidence="3" key="1">
    <citation type="submission" date="2011-07" db="EMBL/GenBank/DDBJ databases">
        <authorList>
            <consortium name="Caenorhabditis brenneri Sequencing and Analysis Consortium"/>
            <person name="Wilson R.K."/>
        </authorList>
    </citation>
    <scope>NUCLEOTIDE SEQUENCE [LARGE SCALE GENOMIC DNA]</scope>
    <source>
        <strain evidence="3">PB2801</strain>
    </source>
</reference>
<dbReference type="InParanoid" id="G0P0R3"/>
<dbReference type="InterPro" id="IPR003326">
    <property type="entry name" value="TRA-1_regulated"/>
</dbReference>
<dbReference type="PROSITE" id="PS51257">
    <property type="entry name" value="PROKAR_LIPOPROTEIN"/>
    <property type="match status" value="1"/>
</dbReference>
<dbReference type="OMA" id="NGSWYAT"/>
<name>G0P0R3_CAEBE</name>
<dbReference type="eggNOG" id="ENOG502TJYV">
    <property type="taxonomic scope" value="Eukaryota"/>
</dbReference>
<dbReference type="Pfam" id="PF02343">
    <property type="entry name" value="TRA-1_regulated"/>
    <property type="match status" value="1"/>
</dbReference>
<keyword evidence="3" id="KW-1185">Reference proteome</keyword>
<feature type="chain" id="PRO_5003406136" evidence="1">
    <location>
        <begin position="23"/>
        <end position="155"/>
    </location>
</feature>
<feature type="signal peptide" evidence="1">
    <location>
        <begin position="1"/>
        <end position="22"/>
    </location>
</feature>
<protein>
    <submittedName>
        <fullName evidence="2">Uncharacterized protein</fullName>
    </submittedName>
</protein>
<organism evidence="3">
    <name type="scientific">Caenorhabditis brenneri</name>
    <name type="common">Nematode worm</name>
    <dbReference type="NCBI Taxonomy" id="135651"/>
    <lineage>
        <taxon>Eukaryota</taxon>
        <taxon>Metazoa</taxon>
        <taxon>Ecdysozoa</taxon>
        <taxon>Nematoda</taxon>
        <taxon>Chromadorea</taxon>
        <taxon>Rhabditida</taxon>
        <taxon>Rhabditina</taxon>
        <taxon>Rhabditomorpha</taxon>
        <taxon>Rhabditoidea</taxon>
        <taxon>Rhabditidae</taxon>
        <taxon>Peloderinae</taxon>
        <taxon>Caenorhabditis</taxon>
    </lineage>
</organism>
<sequence>MKYRSIVLFVFVVVASCQENHGCEVGCKCPDFPSLFKEGDENEYFYEKHDDCSFNLTCAERTAGALYCKFSESEIPTPPVSYNGYLLYRLQDLIGSPYNGPLIPPYDVYSFFGLICENGSWYATKYPIGIQYRINFTTSTVMGSAEEYEAGDNEI</sequence>
<dbReference type="OrthoDB" id="5895862at2759"/>
<dbReference type="EMBL" id="GL380003">
    <property type="protein sequence ID" value="EGT41829.1"/>
    <property type="molecule type" value="Genomic_DNA"/>
</dbReference>
<dbReference type="HOGENOM" id="CLU_105165_2_0_1"/>
<dbReference type="Proteomes" id="UP000008068">
    <property type="component" value="Unassembled WGS sequence"/>
</dbReference>
<gene>
    <name evidence="2" type="ORF">CAEBREN_16935</name>
</gene>
<accession>G0P0R3</accession>
<evidence type="ECO:0000313" key="3">
    <source>
        <dbReference type="Proteomes" id="UP000008068"/>
    </source>
</evidence>
<dbReference type="AlphaFoldDB" id="G0P0R3"/>
<keyword evidence="1" id="KW-0732">Signal</keyword>
<evidence type="ECO:0000256" key="1">
    <source>
        <dbReference type="SAM" id="SignalP"/>
    </source>
</evidence>
<evidence type="ECO:0000313" key="2">
    <source>
        <dbReference type="EMBL" id="EGT41829.1"/>
    </source>
</evidence>
<proteinExistence type="predicted"/>